<keyword evidence="1" id="KW-1133">Transmembrane helix</keyword>
<organism evidence="2 3">
    <name type="scientific">Paenarthrobacter aurescens</name>
    <name type="common">Arthrobacter aurescens</name>
    <dbReference type="NCBI Taxonomy" id="43663"/>
    <lineage>
        <taxon>Bacteria</taxon>
        <taxon>Bacillati</taxon>
        <taxon>Actinomycetota</taxon>
        <taxon>Actinomycetes</taxon>
        <taxon>Micrococcales</taxon>
        <taxon>Micrococcaceae</taxon>
        <taxon>Paenarthrobacter</taxon>
    </lineage>
</organism>
<dbReference type="EMBL" id="BJMD01000001">
    <property type="protein sequence ID" value="GEB17372.1"/>
    <property type="molecule type" value="Genomic_DNA"/>
</dbReference>
<dbReference type="RefSeq" id="WP_141280698.1">
    <property type="nucleotide sequence ID" value="NZ_BAAAWK010000001.1"/>
</dbReference>
<dbReference type="Proteomes" id="UP000317715">
    <property type="component" value="Unassembled WGS sequence"/>
</dbReference>
<accession>A0A4Y3N756</accession>
<comment type="caution">
    <text evidence="2">The sequence shown here is derived from an EMBL/GenBank/DDBJ whole genome shotgun (WGS) entry which is preliminary data.</text>
</comment>
<dbReference type="AlphaFoldDB" id="A0A4Y3N756"/>
<dbReference type="OrthoDB" id="4950204at2"/>
<feature type="transmembrane region" description="Helical" evidence="1">
    <location>
        <begin position="12"/>
        <end position="35"/>
    </location>
</feature>
<keyword evidence="3" id="KW-1185">Reference proteome</keyword>
<keyword evidence="1" id="KW-0472">Membrane</keyword>
<keyword evidence="1" id="KW-0812">Transmembrane</keyword>
<protein>
    <submittedName>
        <fullName evidence="2">Uncharacterized protein</fullName>
    </submittedName>
</protein>
<gene>
    <name evidence="2" type="ORF">AAU01_01270</name>
</gene>
<evidence type="ECO:0000313" key="2">
    <source>
        <dbReference type="EMBL" id="GEB17372.1"/>
    </source>
</evidence>
<proteinExistence type="predicted"/>
<name>A0A4Y3N756_PAEAU</name>
<evidence type="ECO:0000313" key="3">
    <source>
        <dbReference type="Proteomes" id="UP000317715"/>
    </source>
</evidence>
<reference evidence="2 3" key="1">
    <citation type="submission" date="2019-06" db="EMBL/GenBank/DDBJ databases">
        <title>Whole genome shotgun sequence of Paenarthrobacter aurescens NBRC 12136.</title>
        <authorList>
            <person name="Hosoyama A."/>
            <person name="Uohara A."/>
            <person name="Ohji S."/>
            <person name="Ichikawa N."/>
        </authorList>
    </citation>
    <scope>NUCLEOTIDE SEQUENCE [LARGE SCALE GENOMIC DNA]</scope>
    <source>
        <strain evidence="2 3">NBRC 12136</strain>
    </source>
</reference>
<dbReference type="GeneID" id="97302408"/>
<sequence length="67" mass="7383">MAEKTTTKNPPNLGFLALQEVAWALGLTAMVINATSRGVDWIWIGLLAGWQVSIIWGFVKLRRAKTA</sequence>
<evidence type="ECO:0000256" key="1">
    <source>
        <dbReference type="SAM" id="Phobius"/>
    </source>
</evidence>
<feature type="transmembrane region" description="Helical" evidence="1">
    <location>
        <begin position="41"/>
        <end position="59"/>
    </location>
</feature>